<protein>
    <submittedName>
        <fullName evidence="1">Uncharacterized protein</fullName>
    </submittedName>
</protein>
<sequence length="330" mass="36664">MLLKGIPDLIRYLGRAVMAATTDDFIAPYVELAQEGELTRALGREFVELLDTEYQNDSLSEANTRLFPYVQKTVAWYAYLHYLPFAIGNDGDNGLQEMGTESTSPVRIGVLDKRLRETERNAVASLESLLQYLESRPKTDYPAYHTSPTGQETRRSFLPSASAMSAFLPIVAGNYRLFVNLRPYIALAEQDYILPRLGQAQFDALKAKLLEGTPTAEEKALLTVIARALAHTAFGLALPHLQFEVLSSGSVRITSDFDGIYNRKTPPADAINALVATQQAESKKHLNALTAFLRRHKDDYPAYAASSAARAEPANRLPDNAQYAKVFRMK</sequence>
<dbReference type="RefSeq" id="WP_152765235.1">
    <property type="nucleotide sequence ID" value="NZ_WHLY01000002.1"/>
</dbReference>
<proteinExistence type="predicted"/>
<name>A0A7C9BVM1_9BACT</name>
<organism evidence="1 2">
    <name type="scientific">Salmonirosea aquatica</name>
    <dbReference type="NCBI Taxonomy" id="2654236"/>
    <lineage>
        <taxon>Bacteria</taxon>
        <taxon>Pseudomonadati</taxon>
        <taxon>Bacteroidota</taxon>
        <taxon>Cytophagia</taxon>
        <taxon>Cytophagales</taxon>
        <taxon>Spirosomataceae</taxon>
        <taxon>Salmonirosea</taxon>
    </lineage>
</organism>
<comment type="caution">
    <text evidence="1">The sequence shown here is derived from an EMBL/GenBank/DDBJ whole genome shotgun (WGS) entry which is preliminary data.</text>
</comment>
<dbReference type="Proteomes" id="UP000479293">
    <property type="component" value="Unassembled WGS sequence"/>
</dbReference>
<accession>A0A7C9BVM1</accession>
<keyword evidence="2" id="KW-1185">Reference proteome</keyword>
<dbReference type="Pfam" id="PF20459">
    <property type="entry name" value="DUF6712"/>
    <property type="match status" value="2"/>
</dbReference>
<evidence type="ECO:0000313" key="1">
    <source>
        <dbReference type="EMBL" id="MPR36919.1"/>
    </source>
</evidence>
<dbReference type="InterPro" id="IPR046558">
    <property type="entry name" value="DUF6712"/>
</dbReference>
<evidence type="ECO:0000313" key="2">
    <source>
        <dbReference type="Proteomes" id="UP000479293"/>
    </source>
</evidence>
<dbReference type="EMBL" id="WHLY01000002">
    <property type="protein sequence ID" value="MPR36919.1"/>
    <property type="molecule type" value="Genomic_DNA"/>
</dbReference>
<gene>
    <name evidence="1" type="ORF">GBK04_27200</name>
</gene>
<dbReference type="AlphaFoldDB" id="A0A7C9BVM1"/>
<reference evidence="1 2" key="1">
    <citation type="submission" date="2019-10" db="EMBL/GenBank/DDBJ databases">
        <title>Draft Genome Sequence of Cytophagaceae sp. SJW1-29.</title>
        <authorList>
            <person name="Choi A."/>
        </authorList>
    </citation>
    <scope>NUCLEOTIDE SEQUENCE [LARGE SCALE GENOMIC DNA]</scope>
    <source>
        <strain evidence="1 2">SJW1-29</strain>
    </source>
</reference>